<dbReference type="EMBL" id="UINC01003931">
    <property type="protein sequence ID" value="SVA10441.1"/>
    <property type="molecule type" value="Genomic_DNA"/>
</dbReference>
<sequence length="283" mass="33957">MEPKSLIQIISEQEFLKIIKEPFELFFTISNDFEKIVEGRKDVSRKIYSRLMQESEYLESVLDEHGARENKAWSFFSEYIACIRNLAIAAFYVKHILDRYPYYKLRETQKIDEEFHLTANRALEFINRSILNLKGELIRTGKNNGLIWIEDKVSDDEMFKIESNKRLPKNILDDDVKEVRERVIDLCQKYRKMVKMIQEIKIDKSDNTQTFRVLMASKLNEKIVRMYKEHIHSVQSEYDTYVKNTSLEKEYEELAKFRGYVSMPLHLLEVMLWLCHFYDLSFL</sequence>
<evidence type="ECO:0000313" key="1">
    <source>
        <dbReference type="EMBL" id="SVA10441.1"/>
    </source>
</evidence>
<dbReference type="AlphaFoldDB" id="A0A381T4E2"/>
<name>A0A381T4E2_9ZZZZ</name>
<reference evidence="1" key="1">
    <citation type="submission" date="2018-05" db="EMBL/GenBank/DDBJ databases">
        <authorList>
            <person name="Lanie J.A."/>
            <person name="Ng W.-L."/>
            <person name="Kazmierczak K.M."/>
            <person name="Andrzejewski T.M."/>
            <person name="Davidsen T.M."/>
            <person name="Wayne K.J."/>
            <person name="Tettelin H."/>
            <person name="Glass J.I."/>
            <person name="Rusch D."/>
            <person name="Podicherti R."/>
            <person name="Tsui H.-C.T."/>
            <person name="Winkler M.E."/>
        </authorList>
    </citation>
    <scope>NUCLEOTIDE SEQUENCE</scope>
</reference>
<organism evidence="1">
    <name type="scientific">marine metagenome</name>
    <dbReference type="NCBI Taxonomy" id="408172"/>
    <lineage>
        <taxon>unclassified sequences</taxon>
        <taxon>metagenomes</taxon>
        <taxon>ecological metagenomes</taxon>
    </lineage>
</organism>
<accession>A0A381T4E2</accession>
<proteinExistence type="predicted"/>
<gene>
    <name evidence="1" type="ORF">METZ01_LOCUS63295</name>
</gene>
<protein>
    <submittedName>
        <fullName evidence="1">Uncharacterized protein</fullName>
    </submittedName>
</protein>